<dbReference type="PANTHER" id="PTHR10773:SF19">
    <property type="match status" value="1"/>
</dbReference>
<dbReference type="Proteomes" id="UP001160148">
    <property type="component" value="Unassembled WGS sequence"/>
</dbReference>
<dbReference type="EMBL" id="CARXXK010000002">
    <property type="protein sequence ID" value="CAI6355756.1"/>
    <property type="molecule type" value="Genomic_DNA"/>
</dbReference>
<keyword evidence="3" id="KW-1185">Reference proteome</keyword>
<evidence type="ECO:0000313" key="2">
    <source>
        <dbReference type="EMBL" id="CAI6355756.1"/>
    </source>
</evidence>
<proteinExistence type="predicted"/>
<gene>
    <name evidence="2" type="ORF">MEUPH1_LOCUS11572</name>
</gene>
<comment type="caution">
    <text evidence="2">The sequence shown here is derived from an EMBL/GenBank/DDBJ whole genome shotgun (WGS) entry which is preliminary data.</text>
</comment>
<evidence type="ECO:0000259" key="1">
    <source>
        <dbReference type="Pfam" id="PF25273"/>
    </source>
</evidence>
<name>A0AAV0WIV9_9HEMI</name>
<dbReference type="PANTHER" id="PTHR10773">
    <property type="entry name" value="DNA-DIRECTED RNA POLYMERASES I, II, AND III SUBUNIT RPABC2"/>
    <property type="match status" value="1"/>
</dbReference>
<accession>A0AAV0WIV9</accession>
<protein>
    <recommendedName>
        <fullName evidence="1">DUF7869 domain-containing protein</fullName>
    </recommendedName>
</protein>
<dbReference type="Pfam" id="PF25273">
    <property type="entry name" value="DUF7869"/>
    <property type="match status" value="1"/>
</dbReference>
<evidence type="ECO:0000313" key="3">
    <source>
        <dbReference type="Proteomes" id="UP001160148"/>
    </source>
</evidence>
<sequence>MFNLTVYEVAPPHNAHYFTWTEINGKRGSSEIGSCLLKWIQTLPTEVTNITLYSDSCGGQNRNHNIMALMIYIIQRTNINQIEHKFMESGHSMMEVDSMHSAIENAKRNIPIYAV</sequence>
<dbReference type="AlphaFoldDB" id="A0AAV0WIV9"/>
<dbReference type="InterPro" id="IPR057191">
    <property type="entry name" value="DUF7869"/>
</dbReference>
<reference evidence="2 3" key="1">
    <citation type="submission" date="2023-01" db="EMBL/GenBank/DDBJ databases">
        <authorList>
            <person name="Whitehead M."/>
        </authorList>
    </citation>
    <scope>NUCLEOTIDE SEQUENCE [LARGE SCALE GENOMIC DNA]</scope>
</reference>
<organism evidence="2 3">
    <name type="scientific">Macrosiphum euphorbiae</name>
    <name type="common">potato aphid</name>
    <dbReference type="NCBI Taxonomy" id="13131"/>
    <lineage>
        <taxon>Eukaryota</taxon>
        <taxon>Metazoa</taxon>
        <taxon>Ecdysozoa</taxon>
        <taxon>Arthropoda</taxon>
        <taxon>Hexapoda</taxon>
        <taxon>Insecta</taxon>
        <taxon>Pterygota</taxon>
        <taxon>Neoptera</taxon>
        <taxon>Paraneoptera</taxon>
        <taxon>Hemiptera</taxon>
        <taxon>Sternorrhyncha</taxon>
        <taxon>Aphidomorpha</taxon>
        <taxon>Aphidoidea</taxon>
        <taxon>Aphididae</taxon>
        <taxon>Macrosiphini</taxon>
        <taxon>Macrosiphum</taxon>
    </lineage>
</organism>
<feature type="domain" description="DUF7869" evidence="1">
    <location>
        <begin position="17"/>
        <end position="106"/>
    </location>
</feature>